<organism evidence="4 5">
    <name type="scientific">Nannocystis punicea</name>
    <dbReference type="NCBI Taxonomy" id="2995304"/>
    <lineage>
        <taxon>Bacteria</taxon>
        <taxon>Pseudomonadati</taxon>
        <taxon>Myxococcota</taxon>
        <taxon>Polyangia</taxon>
        <taxon>Nannocystales</taxon>
        <taxon>Nannocystaceae</taxon>
        <taxon>Nannocystis</taxon>
    </lineage>
</organism>
<dbReference type="Pfam" id="PF10756">
    <property type="entry name" value="bPH_6"/>
    <property type="match status" value="1"/>
</dbReference>
<keyword evidence="5" id="KW-1185">Reference proteome</keyword>
<accession>A0ABY7H6K1</accession>
<evidence type="ECO:0000313" key="4">
    <source>
        <dbReference type="EMBL" id="WAS94901.1"/>
    </source>
</evidence>
<feature type="transmembrane region" description="Helical" evidence="2">
    <location>
        <begin position="12"/>
        <end position="33"/>
    </location>
</feature>
<keyword evidence="2" id="KW-0812">Transmembrane</keyword>
<protein>
    <submittedName>
        <fullName evidence="4">PH domain-containing protein</fullName>
    </submittedName>
</protein>
<dbReference type="InterPro" id="IPR019692">
    <property type="entry name" value="CFP-6_PH"/>
</dbReference>
<sequence length="341" mass="36679">MSSALRLVWSWRARAIASIFAAGTAALAVWAAYDPRSDAWVTVATALLATVCTLAAVETHVFRVDADSEGLRRRSLCGTDTLAWTAIQAVRLVDTRHEGMAIVHARTTNLGAAFHVRLVTAGRSLKTAPGPCEAPRPVREESRTGPNSATSCPKGHADSGRPGPFQRPAGEGGRPWKFNRWMDGFDDLLGIVAERGWPRLTDPPAPDSPLLEWVLWILRRFIELGREIVAGFVLLFSLFFASTYIVAAGAEPTRNFGLDLLIVALALLAAASLVGSLVRKLGARRLLRDDPSRADWMMSTAGLIFGTLVLVLFVPEALAGDRGAWLLIGLGALGLLGGLLR</sequence>
<keyword evidence="2" id="KW-0472">Membrane</keyword>
<evidence type="ECO:0000256" key="2">
    <source>
        <dbReference type="SAM" id="Phobius"/>
    </source>
</evidence>
<keyword evidence="2" id="KW-1133">Transmembrane helix</keyword>
<name>A0ABY7H6K1_9BACT</name>
<reference evidence="4" key="1">
    <citation type="submission" date="2022-11" db="EMBL/GenBank/DDBJ databases">
        <title>Minimal conservation of predation-associated metabolite biosynthetic gene clusters underscores biosynthetic potential of Myxococcota including descriptions for ten novel species: Archangium lansinium sp. nov., Myxococcus landrumus sp. nov., Nannocystis bai.</title>
        <authorList>
            <person name="Ahearne A."/>
            <person name="Stevens C."/>
            <person name="Dowd S."/>
        </authorList>
    </citation>
    <scope>NUCLEOTIDE SEQUENCE</scope>
    <source>
        <strain evidence="4">Fl3</strain>
    </source>
</reference>
<dbReference type="RefSeq" id="WP_269037236.1">
    <property type="nucleotide sequence ID" value="NZ_CP114040.1"/>
</dbReference>
<feature type="transmembrane region" description="Helical" evidence="2">
    <location>
        <begin position="228"/>
        <end position="250"/>
    </location>
</feature>
<evidence type="ECO:0000256" key="1">
    <source>
        <dbReference type="SAM" id="MobiDB-lite"/>
    </source>
</evidence>
<evidence type="ECO:0000259" key="3">
    <source>
        <dbReference type="Pfam" id="PF10756"/>
    </source>
</evidence>
<dbReference type="EMBL" id="CP114040">
    <property type="protein sequence ID" value="WAS94901.1"/>
    <property type="molecule type" value="Genomic_DNA"/>
</dbReference>
<evidence type="ECO:0000313" key="5">
    <source>
        <dbReference type="Proteomes" id="UP001164459"/>
    </source>
</evidence>
<feature type="region of interest" description="Disordered" evidence="1">
    <location>
        <begin position="126"/>
        <end position="172"/>
    </location>
</feature>
<feature type="transmembrane region" description="Helical" evidence="2">
    <location>
        <begin position="299"/>
        <end position="318"/>
    </location>
</feature>
<gene>
    <name evidence="4" type="ORF">O0S08_01960</name>
</gene>
<feature type="transmembrane region" description="Helical" evidence="2">
    <location>
        <begin position="39"/>
        <end position="57"/>
    </location>
</feature>
<feature type="domain" description="Low molecular weight protein antigen 6 PH" evidence="3">
    <location>
        <begin position="63"/>
        <end position="111"/>
    </location>
</feature>
<feature type="transmembrane region" description="Helical" evidence="2">
    <location>
        <begin position="256"/>
        <end position="278"/>
    </location>
</feature>
<feature type="transmembrane region" description="Helical" evidence="2">
    <location>
        <begin position="324"/>
        <end position="340"/>
    </location>
</feature>
<proteinExistence type="predicted"/>
<dbReference type="Proteomes" id="UP001164459">
    <property type="component" value="Chromosome"/>
</dbReference>